<keyword evidence="2" id="KW-1185">Reference proteome</keyword>
<comment type="caution">
    <text evidence="1">The sequence shown here is derived from an EMBL/GenBank/DDBJ whole genome shotgun (WGS) entry which is preliminary data.</text>
</comment>
<protein>
    <submittedName>
        <fullName evidence="1">Uncharacterized protein</fullName>
    </submittedName>
</protein>
<proteinExistence type="predicted"/>
<organism evidence="1 2">
    <name type="scientific">Trichothecium roseum</name>
    <dbReference type="NCBI Taxonomy" id="47278"/>
    <lineage>
        <taxon>Eukaryota</taxon>
        <taxon>Fungi</taxon>
        <taxon>Dikarya</taxon>
        <taxon>Ascomycota</taxon>
        <taxon>Pezizomycotina</taxon>
        <taxon>Sordariomycetes</taxon>
        <taxon>Hypocreomycetidae</taxon>
        <taxon>Hypocreales</taxon>
        <taxon>Hypocreales incertae sedis</taxon>
        <taxon>Trichothecium</taxon>
    </lineage>
</organism>
<dbReference type="EMBL" id="CM047945">
    <property type="protein sequence ID" value="KAI9898287.1"/>
    <property type="molecule type" value="Genomic_DNA"/>
</dbReference>
<name>A0ACC0UVZ9_9HYPO</name>
<evidence type="ECO:0000313" key="1">
    <source>
        <dbReference type="EMBL" id="KAI9898287.1"/>
    </source>
</evidence>
<evidence type="ECO:0000313" key="2">
    <source>
        <dbReference type="Proteomes" id="UP001163324"/>
    </source>
</evidence>
<sequence>MVHTKEEPEEGMTQEELNAAAAAAPSEPRTKNAFSELMAPKPKQAAAKPPSSSSSTTSRNAGGAGSRRFQGRDGLGAYLADPSSFLPGRVIYHNASFVAVHDLFPKATVHALLLPRDPSHTLQHPFDAFEDGDFLEACVRETEVLKGLAARELQRLLGGESRAERRRQDVLDGRAEVGEGEDVDEDESGLPRGRDWGKEIVAGVHAVPSMSNLHIHVLSRDMRSPALRHRKHYNSFATGFFVPLEAFPLAADDGRRRTGEAGYLRRDFECWRCGRGFGNRFAELKAHLEVEFEEWRRE</sequence>
<dbReference type="Proteomes" id="UP001163324">
    <property type="component" value="Chromosome 6"/>
</dbReference>
<reference evidence="1" key="1">
    <citation type="submission" date="2022-10" db="EMBL/GenBank/DDBJ databases">
        <title>Complete Genome of Trichothecium roseum strain YXFP-22015, a Plant Pathogen Isolated from Citrus.</title>
        <authorList>
            <person name="Wang Y."/>
            <person name="Zhu L."/>
        </authorList>
    </citation>
    <scope>NUCLEOTIDE SEQUENCE</scope>
    <source>
        <strain evidence="1">YXFP-22015</strain>
    </source>
</reference>
<accession>A0ACC0UVZ9</accession>
<gene>
    <name evidence="1" type="ORF">N3K66_006647</name>
</gene>